<dbReference type="InterPro" id="IPR055060">
    <property type="entry name" value="ACOX_C_alpha1"/>
</dbReference>
<comment type="caution">
    <text evidence="2">The sequence shown here is derived from an EMBL/GenBank/DDBJ whole genome shotgun (WGS) entry which is preliminary data.</text>
</comment>
<dbReference type="InterPro" id="IPR012258">
    <property type="entry name" value="Acyl-CoA_oxidase"/>
</dbReference>
<dbReference type="GO" id="GO:0033540">
    <property type="term" value="P:fatty acid beta-oxidation using acyl-CoA oxidase"/>
    <property type="evidence" value="ECO:0007669"/>
    <property type="project" value="TreeGrafter"/>
</dbReference>
<dbReference type="AlphaFoldDB" id="A0A545V1L1"/>
<dbReference type="InterPro" id="IPR009100">
    <property type="entry name" value="AcylCoA_DH/oxidase_NM_dom_sf"/>
</dbReference>
<dbReference type="EMBL" id="SPUK01000007">
    <property type="protein sequence ID" value="TQV95615.1"/>
    <property type="molecule type" value="Genomic_DNA"/>
</dbReference>
<gene>
    <name evidence="2" type="ORF">IF1G_05444</name>
</gene>
<dbReference type="Proteomes" id="UP000315783">
    <property type="component" value="Unassembled WGS sequence"/>
</dbReference>
<evidence type="ECO:0000313" key="3">
    <source>
        <dbReference type="Proteomes" id="UP000315783"/>
    </source>
</evidence>
<dbReference type="GO" id="GO:0071949">
    <property type="term" value="F:FAD binding"/>
    <property type="evidence" value="ECO:0007669"/>
    <property type="project" value="InterPro"/>
</dbReference>
<dbReference type="InterPro" id="IPR036250">
    <property type="entry name" value="AcylCo_DH-like_C"/>
</dbReference>
<sequence length="574" mass="63614">MDNTSELLQLRLWRPDAYSEDASQADRIALSYERARSAAKHIGMTVQDIVTLSPKFWDYHRNFIGTADSAVVTILTIHWNLCIGTIASYAAGRPDLEPVLNELQNFEAVGEFMLTEVGHGLDARNIETTATQLKDGSFDLHTPCMAASKSMPPATPYSNTPRIAVVFARLVVGGQQRGIRPFIVRLHDATAMAPGVTSRLLPSRPGAKVVDHAITTFTHVRLDAFALLGDLDAPQNERNAFFDCIHRVTIGTLSLSFFHVPTLRVFAYVLGRYSQRRSVAASESGKQRPIVSFSTQYTPVLTALTYASVFDAFAKATAAEFMEASSEHVRHALATIFKQTVTHTTKPLYAEMIERCGWQGLYNHNQLHELMLAVQGNSIAEGDILVLCIRLVSEVLLGRYSLPEAKDPTSLLAQHELGIWKEAGEIAMTAATRQGSNRNEEFNMMLLPRVRKLVLATGQRVAFEAAVASGTVMPEMLRLYEATCILDDPSWYVEKAGLASADLYRRHAEAVNKLRPSLEALLQETGASPWVTAPILKDEGWIEFIQRLPTFHSEDKTSCWDKRAVGQDSNPSRL</sequence>
<name>A0A545V1L1_9HYPO</name>
<dbReference type="STRING" id="43265.A0A545V1L1"/>
<dbReference type="InterPro" id="IPR046373">
    <property type="entry name" value="Acyl-CoA_Oxase/DH_mid-dom_sf"/>
</dbReference>
<evidence type="ECO:0000313" key="2">
    <source>
        <dbReference type="EMBL" id="TQV95615.1"/>
    </source>
</evidence>
<dbReference type="SUPFAM" id="SSF47203">
    <property type="entry name" value="Acyl-CoA dehydrogenase C-terminal domain-like"/>
    <property type="match status" value="1"/>
</dbReference>
<dbReference type="PANTHER" id="PTHR10909:SF382">
    <property type="entry name" value="ACYL-COENZYME A OXIDASE"/>
    <property type="match status" value="1"/>
</dbReference>
<organism evidence="2 3">
    <name type="scientific">Cordyceps javanica</name>
    <dbReference type="NCBI Taxonomy" id="43265"/>
    <lineage>
        <taxon>Eukaryota</taxon>
        <taxon>Fungi</taxon>
        <taxon>Dikarya</taxon>
        <taxon>Ascomycota</taxon>
        <taxon>Pezizomycotina</taxon>
        <taxon>Sordariomycetes</taxon>
        <taxon>Hypocreomycetidae</taxon>
        <taxon>Hypocreales</taxon>
        <taxon>Cordycipitaceae</taxon>
        <taxon>Cordyceps</taxon>
    </lineage>
</organism>
<dbReference type="OrthoDB" id="538336at2759"/>
<keyword evidence="3" id="KW-1185">Reference proteome</keyword>
<dbReference type="GO" id="GO:0055088">
    <property type="term" value="P:lipid homeostasis"/>
    <property type="evidence" value="ECO:0007669"/>
    <property type="project" value="TreeGrafter"/>
</dbReference>
<accession>A0A545V1L1</accession>
<dbReference type="GO" id="GO:0003997">
    <property type="term" value="F:acyl-CoA oxidase activity"/>
    <property type="evidence" value="ECO:0007669"/>
    <property type="project" value="InterPro"/>
</dbReference>
<dbReference type="PANTHER" id="PTHR10909">
    <property type="entry name" value="ELECTRON TRANSPORT OXIDOREDUCTASE"/>
    <property type="match status" value="1"/>
</dbReference>
<dbReference type="Pfam" id="PF22924">
    <property type="entry name" value="ACOX_C_alpha1"/>
    <property type="match status" value="1"/>
</dbReference>
<reference evidence="2 3" key="1">
    <citation type="journal article" date="2019" name="Appl. Microbiol. Biotechnol.">
        <title>Genome sequence of Isaria javanica and comparative genome analysis insights into family S53 peptidase evolution in fungal entomopathogens.</title>
        <authorList>
            <person name="Lin R."/>
            <person name="Zhang X."/>
            <person name="Xin B."/>
            <person name="Zou M."/>
            <person name="Gao Y."/>
            <person name="Qin F."/>
            <person name="Hu Q."/>
            <person name="Xie B."/>
            <person name="Cheng X."/>
        </authorList>
    </citation>
    <scope>NUCLEOTIDE SEQUENCE [LARGE SCALE GENOMIC DNA]</scope>
    <source>
        <strain evidence="2 3">IJ1G</strain>
    </source>
</reference>
<protein>
    <submittedName>
        <fullName evidence="2">Acyl-CoA dehydrogenase/oxidase</fullName>
    </submittedName>
</protein>
<dbReference type="Gene3D" id="1.20.140.10">
    <property type="entry name" value="Butyryl-CoA Dehydrogenase, subunit A, domain 3"/>
    <property type="match status" value="1"/>
</dbReference>
<dbReference type="GO" id="GO:0005504">
    <property type="term" value="F:fatty acid binding"/>
    <property type="evidence" value="ECO:0007669"/>
    <property type="project" value="TreeGrafter"/>
</dbReference>
<feature type="domain" description="Acyl-CoA oxidase C-alpha1" evidence="1">
    <location>
        <begin position="269"/>
        <end position="391"/>
    </location>
</feature>
<dbReference type="GO" id="GO:0005777">
    <property type="term" value="C:peroxisome"/>
    <property type="evidence" value="ECO:0007669"/>
    <property type="project" value="InterPro"/>
</dbReference>
<dbReference type="Gene3D" id="2.40.110.10">
    <property type="entry name" value="Butyryl-CoA Dehydrogenase, subunit A, domain 2"/>
    <property type="match status" value="1"/>
</dbReference>
<evidence type="ECO:0000259" key="1">
    <source>
        <dbReference type="Pfam" id="PF22924"/>
    </source>
</evidence>
<proteinExistence type="predicted"/>
<dbReference type="SUPFAM" id="SSF56645">
    <property type="entry name" value="Acyl-CoA dehydrogenase NM domain-like"/>
    <property type="match status" value="1"/>
</dbReference>